<protein>
    <submittedName>
        <fullName evidence="1">Uncharacterized protein</fullName>
    </submittedName>
</protein>
<accession>X1MEZ8</accession>
<evidence type="ECO:0000313" key="1">
    <source>
        <dbReference type="EMBL" id="GAI13260.1"/>
    </source>
</evidence>
<name>X1MEZ8_9ZZZZ</name>
<proteinExistence type="predicted"/>
<dbReference type="EMBL" id="BARV01006464">
    <property type="protein sequence ID" value="GAI13260.1"/>
    <property type="molecule type" value="Genomic_DNA"/>
</dbReference>
<gene>
    <name evidence="1" type="ORF">S06H3_13246</name>
</gene>
<comment type="caution">
    <text evidence="1">The sequence shown here is derived from an EMBL/GenBank/DDBJ whole genome shotgun (WGS) entry which is preliminary data.</text>
</comment>
<reference evidence="1" key="1">
    <citation type="journal article" date="2014" name="Front. Microbiol.">
        <title>High frequency of phylogenetically diverse reductive dehalogenase-homologous genes in deep subseafloor sedimentary metagenomes.</title>
        <authorList>
            <person name="Kawai M."/>
            <person name="Futagami T."/>
            <person name="Toyoda A."/>
            <person name="Takaki Y."/>
            <person name="Nishi S."/>
            <person name="Hori S."/>
            <person name="Arai W."/>
            <person name="Tsubouchi T."/>
            <person name="Morono Y."/>
            <person name="Uchiyama I."/>
            <person name="Ito T."/>
            <person name="Fujiyama A."/>
            <person name="Inagaki F."/>
            <person name="Takami H."/>
        </authorList>
    </citation>
    <scope>NUCLEOTIDE SEQUENCE</scope>
    <source>
        <strain evidence="1">Expedition CK06-06</strain>
    </source>
</reference>
<dbReference type="AlphaFoldDB" id="X1MEZ8"/>
<organism evidence="1">
    <name type="scientific">marine sediment metagenome</name>
    <dbReference type="NCBI Taxonomy" id="412755"/>
    <lineage>
        <taxon>unclassified sequences</taxon>
        <taxon>metagenomes</taxon>
        <taxon>ecological metagenomes</taxon>
    </lineage>
</organism>
<sequence length="78" mass="8968">MSVNKEQIKKKARKYVESVVENFCDACNLINYFSVTWKEGTNESGGCASIEYVPEMFSAHFYLYEKFMDTVSSSRLTS</sequence>